<evidence type="ECO:0000256" key="7">
    <source>
        <dbReference type="ARBA" id="ARBA00035179"/>
    </source>
</evidence>
<dbReference type="GO" id="GO:0005762">
    <property type="term" value="C:mitochondrial large ribosomal subunit"/>
    <property type="evidence" value="ECO:0007669"/>
    <property type="project" value="TreeGrafter"/>
</dbReference>
<dbReference type="InterPro" id="IPR013870">
    <property type="entry name" value="Ribosomal_mL54"/>
</dbReference>
<dbReference type="Proteomes" id="UP000095285">
    <property type="component" value="Unassembled WGS sequence"/>
</dbReference>
<evidence type="ECO:0000256" key="3">
    <source>
        <dbReference type="ARBA" id="ARBA00022980"/>
    </source>
</evidence>
<evidence type="ECO:0000256" key="1">
    <source>
        <dbReference type="ARBA" id="ARBA00004173"/>
    </source>
</evidence>
<reference evidence="9" key="2">
    <citation type="submission" date="2016-11" db="UniProtKB">
        <authorList>
            <consortium name="WormBaseParasite"/>
        </authorList>
    </citation>
    <scope>IDENTIFICATION</scope>
</reference>
<organism evidence="8 9">
    <name type="scientific">Loa loa</name>
    <name type="common">Eye worm</name>
    <name type="synonym">Filaria loa</name>
    <dbReference type="NCBI Taxonomy" id="7209"/>
    <lineage>
        <taxon>Eukaryota</taxon>
        <taxon>Metazoa</taxon>
        <taxon>Ecdysozoa</taxon>
        <taxon>Nematoda</taxon>
        <taxon>Chromadorea</taxon>
        <taxon>Rhabditida</taxon>
        <taxon>Spirurina</taxon>
        <taxon>Spiruromorpha</taxon>
        <taxon>Filarioidea</taxon>
        <taxon>Onchocercidae</taxon>
        <taxon>Loa</taxon>
    </lineage>
</organism>
<protein>
    <recommendedName>
        <fullName evidence="7">Large ribosomal subunit protein mL54</fullName>
    </recommendedName>
</protein>
<dbReference type="PANTHER" id="PTHR28595:SF1">
    <property type="entry name" value="LARGE RIBOSOMAL SUBUNIT PROTEIN ML54"/>
    <property type="match status" value="1"/>
</dbReference>
<dbReference type="STRING" id="7209.A0A1I7VN65"/>
<comment type="similarity">
    <text evidence="6">Belongs to the mitochondrion-specific ribosomal protein mL54 family.</text>
</comment>
<name>A0A1I7VN65_LOALO</name>
<evidence type="ECO:0000256" key="5">
    <source>
        <dbReference type="ARBA" id="ARBA00023274"/>
    </source>
</evidence>
<dbReference type="AlphaFoldDB" id="A0A1I7VN65"/>
<keyword evidence="5" id="KW-0687">Ribonucleoprotein</keyword>
<keyword evidence="2" id="KW-0809">Transit peptide</keyword>
<reference evidence="8" key="1">
    <citation type="submission" date="2012-04" db="EMBL/GenBank/DDBJ databases">
        <title>The Genome Sequence of Loa loa.</title>
        <authorList>
            <consortium name="The Broad Institute Genome Sequencing Platform"/>
            <consortium name="Broad Institute Genome Sequencing Center for Infectious Disease"/>
            <person name="Nutman T.B."/>
            <person name="Fink D.L."/>
            <person name="Russ C."/>
            <person name="Young S."/>
            <person name="Zeng Q."/>
            <person name="Gargeya S."/>
            <person name="Alvarado L."/>
            <person name="Berlin A."/>
            <person name="Chapman S.B."/>
            <person name="Chen Z."/>
            <person name="Freedman E."/>
            <person name="Gellesch M."/>
            <person name="Goldberg J."/>
            <person name="Griggs A."/>
            <person name="Gujja S."/>
            <person name="Heilman E.R."/>
            <person name="Heiman D."/>
            <person name="Howarth C."/>
            <person name="Mehta T."/>
            <person name="Neiman D."/>
            <person name="Pearson M."/>
            <person name="Roberts A."/>
            <person name="Saif S."/>
            <person name="Shea T."/>
            <person name="Shenoy N."/>
            <person name="Sisk P."/>
            <person name="Stolte C."/>
            <person name="Sykes S."/>
            <person name="White J."/>
            <person name="Yandava C."/>
            <person name="Haas B."/>
            <person name="Henn M.R."/>
            <person name="Nusbaum C."/>
            <person name="Birren B."/>
        </authorList>
    </citation>
    <scope>NUCLEOTIDE SEQUENCE [LARGE SCALE GENOMIC DNA]</scope>
</reference>
<dbReference type="GO" id="GO:0003735">
    <property type="term" value="F:structural constituent of ribosome"/>
    <property type="evidence" value="ECO:0007669"/>
    <property type="project" value="TreeGrafter"/>
</dbReference>
<evidence type="ECO:0000256" key="2">
    <source>
        <dbReference type="ARBA" id="ARBA00022946"/>
    </source>
</evidence>
<keyword evidence="3" id="KW-0689">Ribosomal protein</keyword>
<evidence type="ECO:0000313" key="9">
    <source>
        <dbReference type="WBParaSite" id="EN70_4407"/>
    </source>
</evidence>
<keyword evidence="8" id="KW-1185">Reference proteome</keyword>
<accession>A0A1I7VN65</accession>
<keyword evidence="4" id="KW-0496">Mitochondrion</keyword>
<dbReference type="WBParaSite" id="EN70_4407">
    <property type="protein sequence ID" value="EN70_4407"/>
    <property type="gene ID" value="EN70_4407"/>
</dbReference>
<dbReference type="PANTHER" id="PTHR28595">
    <property type="entry name" value="39S RIBOSOMAL PROTEIN L54, MITOCHONDRIAL"/>
    <property type="match status" value="1"/>
</dbReference>
<evidence type="ECO:0000256" key="6">
    <source>
        <dbReference type="ARBA" id="ARBA00033752"/>
    </source>
</evidence>
<sequence>MLKYSMRKLRDFSDHMVCGGSLVLISLGVRDLGIKDSHINGLSNRMPPGIVSFSHGLVMTLKNHASVSSKIIAEKENKGFIDLNTEKLCTHVCVNYLLEGGEDPKILPDSEYPAWLFELRLERKKELEDLDPEVDGWLYWRAYRLRQLRQIHRVERLKQKFINLQDSPTMRKSGYRGKKASLYEI</sequence>
<evidence type="ECO:0000256" key="4">
    <source>
        <dbReference type="ARBA" id="ARBA00023128"/>
    </source>
</evidence>
<comment type="subcellular location">
    <subcellularLocation>
        <location evidence="1">Mitochondrion</location>
    </subcellularLocation>
</comment>
<dbReference type="Pfam" id="PF08561">
    <property type="entry name" value="Ribosomal_L37"/>
    <property type="match status" value="1"/>
</dbReference>
<evidence type="ECO:0000313" key="8">
    <source>
        <dbReference type="Proteomes" id="UP000095285"/>
    </source>
</evidence>
<proteinExistence type="inferred from homology"/>